<dbReference type="EMBL" id="CP007547">
    <property type="protein sequence ID" value="AIL46801.1"/>
    <property type="molecule type" value="Genomic_DNA"/>
</dbReference>
<dbReference type="PANTHER" id="PTHR48105">
    <property type="entry name" value="THIOREDOXIN REDUCTASE 1-RELATED-RELATED"/>
    <property type="match status" value="1"/>
</dbReference>
<dbReference type="eggNOG" id="COG0492">
    <property type="taxonomic scope" value="Bacteria"/>
</dbReference>
<dbReference type="STRING" id="1338011.BD94_3026"/>
<feature type="domain" description="FAD/NAD(P)-binding" evidence="3">
    <location>
        <begin position="7"/>
        <end position="286"/>
    </location>
</feature>
<protein>
    <submittedName>
        <fullName evidence="4">Thioredoxin reductase</fullName>
    </submittedName>
</protein>
<dbReference type="InterPro" id="IPR023753">
    <property type="entry name" value="FAD/NAD-binding_dom"/>
</dbReference>
<sequence length="303" mass="33151">MKTDIVFDVIIIGGSYAGLSSAMSLGRSLRNVLIIDGGKPCNRQTPYSHNFLTHDGKTPQEISQMAKVQVKQYPTVLFYEGEAVKGVKTDTGFIITTNSGEEFSSRKLILAAGIKDIMPDIKGFSESWGISVIHCPYCHGYEYRNEKTGIIANGERAVHMASLINNLTKDLTILTSGPADFDTEQRAKLERHNIPVIEKKITEIEHQNGHVDNIVFEDGTKMNFKAVYAAIPFLQNCDIAEQLGCELTEKGYIQVDSMQKTNVPGVFACGDSTSMMRSVALAVGSGNLAGAMLNMELVSEIFA</sequence>
<dbReference type="PRINTS" id="PR00368">
    <property type="entry name" value="FADPNR"/>
</dbReference>
<dbReference type="Pfam" id="PF07992">
    <property type="entry name" value="Pyr_redox_2"/>
    <property type="match status" value="1"/>
</dbReference>
<dbReference type="SUPFAM" id="SSF51905">
    <property type="entry name" value="FAD/NAD(P)-binding domain"/>
    <property type="match status" value="1"/>
</dbReference>
<proteinExistence type="predicted"/>
<evidence type="ECO:0000313" key="5">
    <source>
        <dbReference type="Proteomes" id="UP000028933"/>
    </source>
</evidence>
<evidence type="ECO:0000256" key="1">
    <source>
        <dbReference type="ARBA" id="ARBA00022630"/>
    </source>
</evidence>
<gene>
    <name evidence="4" type="ORF">BD94_3026</name>
</gene>
<evidence type="ECO:0000313" key="4">
    <source>
        <dbReference type="EMBL" id="AIL46801.1"/>
    </source>
</evidence>
<dbReference type="InterPro" id="IPR050097">
    <property type="entry name" value="Ferredoxin-NADP_redctase_2"/>
</dbReference>
<accession>A0A077EGN5</accession>
<name>A0A077EGN5_9FLAO</name>
<evidence type="ECO:0000259" key="3">
    <source>
        <dbReference type="Pfam" id="PF07992"/>
    </source>
</evidence>
<reference evidence="4" key="2">
    <citation type="journal article" date="2015" name="Genome Biol. Evol.">
        <title>Complete Genome Sequence and Transcriptomic Analysis of the Novel Pathogen Elizabethkingia anophelis in Response to Oxidative Stress.</title>
        <authorList>
            <person name="Li Y."/>
            <person name="Liu Y."/>
            <person name="Chew S.C."/>
            <person name="Tay M."/>
            <person name="Salido M.M."/>
            <person name="Teo J."/>
            <person name="Lauro F.M."/>
            <person name="Givskov M."/>
            <person name="Yang L."/>
        </authorList>
    </citation>
    <scope>NUCLEOTIDE SEQUENCE</scope>
    <source>
        <strain evidence="4">NUHP1</strain>
    </source>
</reference>
<dbReference type="Gene3D" id="3.50.50.60">
    <property type="entry name" value="FAD/NAD(P)-binding domain"/>
    <property type="match status" value="2"/>
</dbReference>
<dbReference type="Proteomes" id="UP000028933">
    <property type="component" value="Chromosome"/>
</dbReference>
<keyword evidence="1" id="KW-0285">Flavoprotein</keyword>
<keyword evidence="2" id="KW-0560">Oxidoreductase</keyword>
<dbReference type="KEGG" id="eao:BD94_3026"/>
<dbReference type="GO" id="GO:0016491">
    <property type="term" value="F:oxidoreductase activity"/>
    <property type="evidence" value="ECO:0007669"/>
    <property type="project" value="UniProtKB-KW"/>
</dbReference>
<dbReference type="PRINTS" id="PR00469">
    <property type="entry name" value="PNDRDTASEII"/>
</dbReference>
<dbReference type="InterPro" id="IPR036188">
    <property type="entry name" value="FAD/NAD-bd_sf"/>
</dbReference>
<evidence type="ECO:0000256" key="2">
    <source>
        <dbReference type="ARBA" id="ARBA00023002"/>
    </source>
</evidence>
<dbReference type="RefSeq" id="WP_024565685.1">
    <property type="nucleotide sequence ID" value="NZ_CP007547.1"/>
</dbReference>
<reference evidence="4" key="1">
    <citation type="journal article" date="2013" name="Lancet">
        <title>First case of E anophelis outbreak in an intensive-care unit.</title>
        <authorList>
            <person name="Teo J."/>
            <person name="Tan S.Y."/>
            <person name="Tay M."/>
            <person name="Ding Y."/>
            <person name="Kjelleberg S."/>
            <person name="Givskov M."/>
            <person name="Lin R.T."/>
            <person name="Yang L."/>
        </authorList>
    </citation>
    <scope>NUCLEOTIDE SEQUENCE [LARGE SCALE GENOMIC DNA]</scope>
    <source>
        <strain evidence="4">NUHP1</strain>
    </source>
</reference>
<dbReference type="AlphaFoldDB" id="A0A077EGN5"/>
<dbReference type="HOGENOM" id="CLU_031864_5_0_10"/>
<organism evidence="4 5">
    <name type="scientific">Elizabethkingia anophelis NUHP1</name>
    <dbReference type="NCBI Taxonomy" id="1338011"/>
    <lineage>
        <taxon>Bacteria</taxon>
        <taxon>Pseudomonadati</taxon>
        <taxon>Bacteroidota</taxon>
        <taxon>Flavobacteriia</taxon>
        <taxon>Flavobacteriales</taxon>
        <taxon>Weeksellaceae</taxon>
        <taxon>Elizabethkingia</taxon>
    </lineage>
</organism>